<gene>
    <name evidence="2" type="ORF">JTE90_018421</name>
</gene>
<organism evidence="2 3">
    <name type="scientific">Oedothorax gibbosus</name>
    <dbReference type="NCBI Taxonomy" id="931172"/>
    <lineage>
        <taxon>Eukaryota</taxon>
        <taxon>Metazoa</taxon>
        <taxon>Ecdysozoa</taxon>
        <taxon>Arthropoda</taxon>
        <taxon>Chelicerata</taxon>
        <taxon>Arachnida</taxon>
        <taxon>Araneae</taxon>
        <taxon>Araneomorphae</taxon>
        <taxon>Entelegynae</taxon>
        <taxon>Araneoidea</taxon>
        <taxon>Linyphiidae</taxon>
        <taxon>Erigoninae</taxon>
        <taxon>Oedothorax</taxon>
    </lineage>
</organism>
<keyword evidence="1" id="KW-0732">Signal</keyword>
<evidence type="ECO:0000256" key="1">
    <source>
        <dbReference type="SAM" id="SignalP"/>
    </source>
</evidence>
<sequence>MSSTRHLLLFLYLAVLVSTECVRNRKSLQLQVSPFVGKLPLDDSSDTVLRRVKRQRRRLQFRNKGVVTPFCDKFGCRSGRNSGGSCGSGARFDRRSGRCRRLGNHGDLLGFDTEQLQENRKQMSVKLIKKKDKTIFFQ</sequence>
<name>A0AAV6TXE0_9ARAC</name>
<evidence type="ECO:0000313" key="2">
    <source>
        <dbReference type="EMBL" id="KAG8176692.1"/>
    </source>
</evidence>
<keyword evidence="3" id="KW-1185">Reference proteome</keyword>
<dbReference type="Proteomes" id="UP000827092">
    <property type="component" value="Unassembled WGS sequence"/>
</dbReference>
<proteinExistence type="predicted"/>
<reference evidence="2 3" key="1">
    <citation type="journal article" date="2022" name="Nat. Ecol. Evol.">
        <title>A masculinizing supergene underlies an exaggerated male reproductive morph in a spider.</title>
        <authorList>
            <person name="Hendrickx F."/>
            <person name="De Corte Z."/>
            <person name="Sonet G."/>
            <person name="Van Belleghem S.M."/>
            <person name="Kostlbacher S."/>
            <person name="Vangestel C."/>
        </authorList>
    </citation>
    <scope>NUCLEOTIDE SEQUENCE [LARGE SCALE GENOMIC DNA]</scope>
    <source>
        <strain evidence="2">W744_W776</strain>
    </source>
</reference>
<feature type="signal peptide" evidence="1">
    <location>
        <begin position="1"/>
        <end position="19"/>
    </location>
</feature>
<dbReference type="EMBL" id="JAFNEN010000855">
    <property type="protein sequence ID" value="KAG8176692.1"/>
    <property type="molecule type" value="Genomic_DNA"/>
</dbReference>
<evidence type="ECO:0000313" key="3">
    <source>
        <dbReference type="Proteomes" id="UP000827092"/>
    </source>
</evidence>
<protein>
    <submittedName>
        <fullName evidence="2">Uncharacterized protein</fullName>
    </submittedName>
</protein>
<feature type="chain" id="PRO_5043585786" evidence="1">
    <location>
        <begin position="20"/>
        <end position="138"/>
    </location>
</feature>
<accession>A0AAV6TXE0</accession>
<comment type="caution">
    <text evidence="2">The sequence shown here is derived from an EMBL/GenBank/DDBJ whole genome shotgun (WGS) entry which is preliminary data.</text>
</comment>
<dbReference type="AlphaFoldDB" id="A0AAV6TXE0"/>